<keyword evidence="2" id="KW-1185">Reference proteome</keyword>
<proteinExistence type="predicted"/>
<gene>
    <name evidence="1" type="ORF">JYE49_10595</name>
</gene>
<sequence>MTNKMTNGMKMMKRALALCLGLVLLAGAACAENNMMVLSSGAEDWLKYECTLPDGRILLTGGKMENGKDGNFVPWILCLNADRTTSWELIDRQHDGSVSAGRAAVLEDGTIAINVGEHTESEVIKFYTKDGDKAREDLVLSPTAIVEAAEANYLMLTGVEDGNESTVVIDYEGRTLFRYDGVCLPNGYGFKVRGEADPVVYGTNAATDGNAKIMKLNGMENKAAWETVLDFQMDDTDTATLCEAVKTNDGGYAAWLRESCFTQGENGYEDVDILVKFDADGKLKWTSGDSFKKDNQYIGKIFAYNGKIAVLCVTKGDDAYDDMNKPQVIRWFGDEGTERGTTELKLNPEELTALKEYLTPKDPGTTRTPSVYDVQLIPMEDGLWALVSCGVWENEGEESADTIFESHELVMVKVEEK</sequence>
<protein>
    <submittedName>
        <fullName evidence="1">Uncharacterized protein</fullName>
    </submittedName>
</protein>
<accession>A0AC61NK30</accession>
<organism evidence="1 2">
    <name type="scientific">Aristaeella hokkaidonensis</name>
    <dbReference type="NCBI Taxonomy" id="3046382"/>
    <lineage>
        <taxon>Bacteria</taxon>
        <taxon>Bacillati</taxon>
        <taxon>Bacillota</taxon>
        <taxon>Clostridia</taxon>
        <taxon>Eubacteriales</taxon>
        <taxon>Aristaeellaceae</taxon>
        <taxon>Aristaeella</taxon>
    </lineage>
</organism>
<dbReference type="Proteomes" id="UP000682782">
    <property type="component" value="Chromosome"/>
</dbReference>
<dbReference type="EMBL" id="CP068393">
    <property type="protein sequence ID" value="QUC66308.1"/>
    <property type="molecule type" value="Genomic_DNA"/>
</dbReference>
<name>A0AC61NK30_9FIRM</name>
<reference evidence="1" key="1">
    <citation type="submission" date="2021-01" db="EMBL/GenBank/DDBJ databases">
        <title>Complete genome sequence of Clostridiales bacterium R-7.</title>
        <authorList>
            <person name="Mahoney-Kurpe S.C."/>
            <person name="Palevich N."/>
            <person name="Koike S."/>
            <person name="Moon C.D."/>
            <person name="Attwood G.T."/>
        </authorList>
    </citation>
    <scope>NUCLEOTIDE SEQUENCE</scope>
    <source>
        <strain evidence="1">R-7</strain>
    </source>
</reference>
<evidence type="ECO:0000313" key="1">
    <source>
        <dbReference type="EMBL" id="QUC66308.1"/>
    </source>
</evidence>
<evidence type="ECO:0000313" key="2">
    <source>
        <dbReference type="Proteomes" id="UP000682782"/>
    </source>
</evidence>